<dbReference type="InterPro" id="IPR027417">
    <property type="entry name" value="P-loop_NTPase"/>
</dbReference>
<proteinExistence type="predicted"/>
<dbReference type="EC" id="2.7.7.7" evidence="1"/>
<dbReference type="PANTHER" id="PTHR11669:SF8">
    <property type="entry name" value="DNA POLYMERASE III SUBUNIT DELTA"/>
    <property type="match status" value="1"/>
</dbReference>
<sequence length="272" mass="30458">MKVDFSRVVGQKRAKNFLSAAINSGDIASAYLFEGPEGIGKATLALEFAKALNCENPEVRPCNRCRTCRMILSFSHPDLIVLLPGNPEDWIEEMGEKGRIRPPSYDPAREISINQIRELKKELSKAPYEARYRVVLILNAENLSLEAQNAFLKTLEEPPPRTTFLLISSQPEKVLPTIISRARRVKFTPLDEGEFMSLDLGLNEKKLLFRLSGGSPGKALKLVELGFLDLRKYLLELLRTRKPEVVGDRILPAVQGTGSKGDLEAFFNVYQG</sequence>
<accession>A0A7C1BFL5</accession>
<comment type="caution">
    <text evidence="1">The sequence shown here is derived from an EMBL/GenBank/DDBJ whole genome shotgun (WGS) entry which is preliminary data.</text>
</comment>
<keyword evidence="1" id="KW-0808">Transferase</keyword>
<dbReference type="EMBL" id="DRBW01000139">
    <property type="protein sequence ID" value="HDM90240.1"/>
    <property type="molecule type" value="Genomic_DNA"/>
</dbReference>
<feature type="non-terminal residue" evidence="1">
    <location>
        <position position="272"/>
    </location>
</feature>
<dbReference type="InterPro" id="IPR004622">
    <property type="entry name" value="DNA_pol_HolB"/>
</dbReference>
<dbReference type="Gene3D" id="3.40.50.300">
    <property type="entry name" value="P-loop containing nucleotide triphosphate hydrolases"/>
    <property type="match status" value="1"/>
</dbReference>
<dbReference type="GO" id="GO:0008408">
    <property type="term" value="F:3'-5' exonuclease activity"/>
    <property type="evidence" value="ECO:0007669"/>
    <property type="project" value="InterPro"/>
</dbReference>
<gene>
    <name evidence="1" type="primary">holB</name>
    <name evidence="1" type="ORF">ENG67_03415</name>
</gene>
<dbReference type="NCBIfam" id="TIGR00678">
    <property type="entry name" value="holB"/>
    <property type="match status" value="1"/>
</dbReference>
<dbReference type="InterPro" id="IPR050238">
    <property type="entry name" value="DNA_Rep/Repair_Clamp_Loader"/>
</dbReference>
<reference evidence="1" key="1">
    <citation type="journal article" date="2020" name="mSystems">
        <title>Genome- and Community-Level Interaction Insights into Carbon Utilization and Element Cycling Functions of Hydrothermarchaeota in Hydrothermal Sediment.</title>
        <authorList>
            <person name="Zhou Z."/>
            <person name="Liu Y."/>
            <person name="Xu W."/>
            <person name="Pan J."/>
            <person name="Luo Z.H."/>
            <person name="Li M."/>
        </authorList>
    </citation>
    <scope>NUCLEOTIDE SEQUENCE [LARGE SCALE GENOMIC DNA]</scope>
    <source>
        <strain evidence="1">HyVt-237</strain>
    </source>
</reference>
<dbReference type="GO" id="GO:0006261">
    <property type="term" value="P:DNA-templated DNA replication"/>
    <property type="evidence" value="ECO:0007669"/>
    <property type="project" value="TreeGrafter"/>
</dbReference>
<dbReference type="SUPFAM" id="SSF52540">
    <property type="entry name" value="P-loop containing nucleoside triphosphate hydrolases"/>
    <property type="match status" value="1"/>
</dbReference>
<name>A0A7C1BFL5_UNCW3</name>
<dbReference type="Proteomes" id="UP000885931">
    <property type="component" value="Unassembled WGS sequence"/>
</dbReference>
<dbReference type="PANTHER" id="PTHR11669">
    <property type="entry name" value="REPLICATION FACTOR C / DNA POLYMERASE III GAMMA-TAU SUBUNIT"/>
    <property type="match status" value="1"/>
</dbReference>
<organism evidence="1">
    <name type="scientific">candidate division WOR-3 bacterium</name>
    <dbReference type="NCBI Taxonomy" id="2052148"/>
    <lineage>
        <taxon>Bacteria</taxon>
        <taxon>Bacteria division WOR-3</taxon>
    </lineage>
</organism>
<evidence type="ECO:0000313" key="1">
    <source>
        <dbReference type="EMBL" id="HDM90240.1"/>
    </source>
</evidence>
<dbReference type="GO" id="GO:0003887">
    <property type="term" value="F:DNA-directed DNA polymerase activity"/>
    <property type="evidence" value="ECO:0007669"/>
    <property type="project" value="UniProtKB-EC"/>
</dbReference>
<protein>
    <submittedName>
        <fullName evidence="1">DNA polymerase III subunit delta</fullName>
        <ecNumber evidence="1">2.7.7.7</ecNumber>
    </submittedName>
</protein>
<keyword evidence="1" id="KW-0548">Nucleotidyltransferase</keyword>
<dbReference type="AlphaFoldDB" id="A0A7C1BFL5"/>
<dbReference type="Pfam" id="PF13177">
    <property type="entry name" value="DNA_pol3_delta2"/>
    <property type="match status" value="1"/>
</dbReference>